<feature type="transmembrane region" description="Helical" evidence="5">
    <location>
        <begin position="171"/>
        <end position="189"/>
    </location>
</feature>
<evidence type="ECO:0000256" key="2">
    <source>
        <dbReference type="ARBA" id="ARBA00022692"/>
    </source>
</evidence>
<dbReference type="GO" id="GO:0032979">
    <property type="term" value="P:protein insertion into mitochondrial inner membrane from matrix"/>
    <property type="evidence" value="ECO:0007669"/>
    <property type="project" value="TreeGrafter"/>
</dbReference>
<keyword evidence="7" id="KW-1185">Reference proteome</keyword>
<dbReference type="Proteomes" id="UP000274131">
    <property type="component" value="Unassembled WGS sequence"/>
</dbReference>
<dbReference type="STRING" id="51028.A0A0N4VAX4"/>
<feature type="transmembrane region" description="Helical" evidence="5">
    <location>
        <begin position="201"/>
        <end position="230"/>
    </location>
</feature>
<evidence type="ECO:0000256" key="4">
    <source>
        <dbReference type="ARBA" id="ARBA00023136"/>
    </source>
</evidence>
<protein>
    <submittedName>
        <fullName evidence="8">Alkaline ceramidase</fullName>
    </submittedName>
</protein>
<evidence type="ECO:0000256" key="5">
    <source>
        <dbReference type="SAM" id="Phobius"/>
    </source>
</evidence>
<accession>A0A0N4VAX4</accession>
<proteinExistence type="predicted"/>
<evidence type="ECO:0000313" key="7">
    <source>
        <dbReference type="Proteomes" id="UP000274131"/>
    </source>
</evidence>
<keyword evidence="4 5" id="KW-0472">Membrane</keyword>
<sequence>MPLKSDDATFGMPKSVHDYGLPWSATVVLTGVVLRILASPTHIFAEKLYAKQTVTVGFLRRQLIKKFADHYKIGIVASGDRYKLDTIDERLLKKCNTLVGEYVQKYMSEHRLGTARILNLRISVMPLWFFASLSLRSIIISNLYTLDIGEEAPFGMNGSLWFPDLLQPDPLYILPLTVGLLGFSNLYLSKRLYPTEVGESIRTIFFTVITLTITAVLLKAPAVSFFSFIILKNVDFKFPQRKNLLKFFSLYWSVVGLTALVETHLLRTSSFKKLFGIPPLSTDLPGLFGNFFVRSRNERNCDSRSLVEGLTLSIAICGDEDYDCYLSVTTENFSLLHCPTENFTLREASVVFCIGSSVKYLVKFFTGEI</sequence>
<feature type="transmembrane region" description="Helical" evidence="5">
    <location>
        <begin position="127"/>
        <end position="146"/>
    </location>
</feature>
<dbReference type="AlphaFoldDB" id="A0A0N4VAX4"/>
<evidence type="ECO:0000256" key="3">
    <source>
        <dbReference type="ARBA" id="ARBA00022989"/>
    </source>
</evidence>
<dbReference type="PANTHER" id="PTHR12428">
    <property type="entry name" value="OXA1"/>
    <property type="match status" value="1"/>
</dbReference>
<dbReference type="EMBL" id="UXUI01008797">
    <property type="protein sequence ID" value="VDD92398.1"/>
    <property type="molecule type" value="Genomic_DNA"/>
</dbReference>
<dbReference type="GO" id="GO:0005743">
    <property type="term" value="C:mitochondrial inner membrane"/>
    <property type="evidence" value="ECO:0007669"/>
    <property type="project" value="TreeGrafter"/>
</dbReference>
<organism evidence="8">
    <name type="scientific">Enterobius vermicularis</name>
    <name type="common">Human pinworm</name>
    <dbReference type="NCBI Taxonomy" id="51028"/>
    <lineage>
        <taxon>Eukaryota</taxon>
        <taxon>Metazoa</taxon>
        <taxon>Ecdysozoa</taxon>
        <taxon>Nematoda</taxon>
        <taxon>Chromadorea</taxon>
        <taxon>Rhabditida</taxon>
        <taxon>Spirurina</taxon>
        <taxon>Oxyuridomorpha</taxon>
        <taxon>Oxyuroidea</taxon>
        <taxon>Oxyuridae</taxon>
        <taxon>Enterobius</taxon>
    </lineage>
</organism>
<dbReference type="InterPro" id="IPR001708">
    <property type="entry name" value="YidC/ALB3/OXA1/COX18"/>
</dbReference>
<evidence type="ECO:0000256" key="1">
    <source>
        <dbReference type="ARBA" id="ARBA00004141"/>
    </source>
</evidence>
<feature type="transmembrane region" description="Helical" evidence="5">
    <location>
        <begin position="20"/>
        <end position="38"/>
    </location>
</feature>
<evidence type="ECO:0000313" key="6">
    <source>
        <dbReference type="EMBL" id="VDD92398.1"/>
    </source>
</evidence>
<reference evidence="6 7" key="2">
    <citation type="submission" date="2018-10" db="EMBL/GenBank/DDBJ databases">
        <authorList>
            <consortium name="Pathogen Informatics"/>
        </authorList>
    </citation>
    <scope>NUCLEOTIDE SEQUENCE [LARGE SCALE GENOMIC DNA]</scope>
</reference>
<dbReference type="PANTHER" id="PTHR12428:SF65">
    <property type="entry name" value="CYTOCHROME C OXIDASE ASSEMBLY PROTEIN COX18, MITOCHONDRIAL"/>
    <property type="match status" value="1"/>
</dbReference>
<keyword evidence="3 5" id="KW-1133">Transmembrane helix</keyword>
<comment type="subcellular location">
    <subcellularLocation>
        <location evidence="1">Membrane</location>
        <topology evidence="1">Multi-pass membrane protein</topology>
    </subcellularLocation>
</comment>
<gene>
    <name evidence="6" type="ORF">EVEC_LOCUS7149</name>
</gene>
<keyword evidence="2 5" id="KW-0812">Transmembrane</keyword>
<dbReference type="WBParaSite" id="EVEC_0000766501-mRNA-1">
    <property type="protein sequence ID" value="EVEC_0000766501-mRNA-1"/>
    <property type="gene ID" value="EVEC_0000766501"/>
</dbReference>
<dbReference type="OrthoDB" id="2148490at2759"/>
<reference evidence="8" key="1">
    <citation type="submission" date="2017-02" db="UniProtKB">
        <authorList>
            <consortium name="WormBaseParasite"/>
        </authorList>
    </citation>
    <scope>IDENTIFICATION</scope>
</reference>
<evidence type="ECO:0000313" key="8">
    <source>
        <dbReference type="WBParaSite" id="EVEC_0000766501-mRNA-1"/>
    </source>
</evidence>
<feature type="transmembrane region" description="Helical" evidence="5">
    <location>
        <begin position="250"/>
        <end position="266"/>
    </location>
</feature>
<name>A0A0N4VAX4_ENTVE</name>
<dbReference type="GO" id="GO:0032977">
    <property type="term" value="F:membrane insertase activity"/>
    <property type="evidence" value="ECO:0007669"/>
    <property type="project" value="InterPro"/>
</dbReference>
<dbReference type="GO" id="GO:0033617">
    <property type="term" value="P:mitochondrial respiratory chain complex IV assembly"/>
    <property type="evidence" value="ECO:0007669"/>
    <property type="project" value="TreeGrafter"/>
</dbReference>